<comment type="caution">
    <text evidence="2">The sequence shown here is derived from an EMBL/GenBank/DDBJ whole genome shotgun (WGS) entry which is preliminary data.</text>
</comment>
<feature type="transmembrane region" description="Helical" evidence="1">
    <location>
        <begin position="118"/>
        <end position="136"/>
    </location>
</feature>
<evidence type="ECO:0000313" key="2">
    <source>
        <dbReference type="EMBL" id="MFI2473133.1"/>
    </source>
</evidence>
<organism evidence="2 3">
    <name type="scientific">Nocardia xishanensis</name>
    <dbReference type="NCBI Taxonomy" id="238964"/>
    <lineage>
        <taxon>Bacteria</taxon>
        <taxon>Bacillati</taxon>
        <taxon>Actinomycetota</taxon>
        <taxon>Actinomycetes</taxon>
        <taxon>Mycobacteriales</taxon>
        <taxon>Nocardiaceae</taxon>
        <taxon>Nocardia</taxon>
    </lineage>
</organism>
<dbReference type="RefSeq" id="WP_397091726.1">
    <property type="nucleotide sequence ID" value="NZ_JBIRYO010000004.1"/>
</dbReference>
<keyword evidence="3" id="KW-1185">Reference proteome</keyword>
<keyword evidence="1" id="KW-0812">Transmembrane</keyword>
<dbReference type="EMBL" id="JBIRYO010000004">
    <property type="protein sequence ID" value="MFI2473133.1"/>
    <property type="molecule type" value="Genomic_DNA"/>
</dbReference>
<feature type="transmembrane region" description="Helical" evidence="1">
    <location>
        <begin position="68"/>
        <end position="92"/>
    </location>
</feature>
<name>A0ABW7WWC3_9NOCA</name>
<evidence type="ECO:0000256" key="1">
    <source>
        <dbReference type="SAM" id="Phobius"/>
    </source>
</evidence>
<dbReference type="Proteomes" id="UP001611415">
    <property type="component" value="Unassembled WGS sequence"/>
</dbReference>
<keyword evidence="1" id="KW-0472">Membrane</keyword>
<evidence type="ECO:0000313" key="3">
    <source>
        <dbReference type="Proteomes" id="UP001611415"/>
    </source>
</evidence>
<accession>A0ABW7WWC3</accession>
<gene>
    <name evidence="2" type="ORF">ACH49W_07105</name>
</gene>
<reference evidence="2 3" key="1">
    <citation type="submission" date="2024-10" db="EMBL/GenBank/DDBJ databases">
        <title>The Natural Products Discovery Center: Release of the First 8490 Sequenced Strains for Exploring Actinobacteria Biosynthetic Diversity.</title>
        <authorList>
            <person name="Kalkreuter E."/>
            <person name="Kautsar S.A."/>
            <person name="Yang D."/>
            <person name="Bader C.D."/>
            <person name="Teijaro C.N."/>
            <person name="Fluegel L."/>
            <person name="Davis C.M."/>
            <person name="Simpson J.R."/>
            <person name="Lauterbach L."/>
            <person name="Steele A.D."/>
            <person name="Gui C."/>
            <person name="Meng S."/>
            <person name="Li G."/>
            <person name="Viehrig K."/>
            <person name="Ye F."/>
            <person name="Su P."/>
            <person name="Kiefer A.F."/>
            <person name="Nichols A."/>
            <person name="Cepeda A.J."/>
            <person name="Yan W."/>
            <person name="Fan B."/>
            <person name="Jiang Y."/>
            <person name="Adhikari A."/>
            <person name="Zheng C.-J."/>
            <person name="Schuster L."/>
            <person name="Cowan T.M."/>
            <person name="Smanski M.J."/>
            <person name="Chevrette M.G."/>
            <person name="De Carvalho L.P.S."/>
            <person name="Shen B."/>
        </authorList>
    </citation>
    <scope>NUCLEOTIDE SEQUENCE [LARGE SCALE GENOMIC DNA]</scope>
    <source>
        <strain evidence="2 3">NPDC019275</strain>
    </source>
</reference>
<protein>
    <submittedName>
        <fullName evidence="2">Uncharacterized protein</fullName>
    </submittedName>
</protein>
<sequence>MAADSTPAARSSSGRRALTVACVVAVAAVGSVTRPFEWAATVLVLVAGAAALARAIRAESPVRLKDPALRRGTAIWSALLLAAAGWEAYAFVRQPDWLKPSDQHPTLSTLLDPALEHGPLRFAGWLAWLAVGYWLVTR</sequence>
<feature type="transmembrane region" description="Helical" evidence="1">
    <location>
        <begin position="38"/>
        <end position="56"/>
    </location>
</feature>
<keyword evidence="1" id="KW-1133">Transmembrane helix</keyword>
<proteinExistence type="predicted"/>